<dbReference type="EMBL" id="CP042910">
    <property type="protein sequence ID" value="QEG14687.1"/>
    <property type="molecule type" value="Genomic_DNA"/>
</dbReference>
<gene>
    <name evidence="1" type="ORF">GmarT_05230</name>
</gene>
<proteinExistence type="predicted"/>
<organism evidence="1 2">
    <name type="scientific">Gimesia maris</name>
    <dbReference type="NCBI Taxonomy" id="122"/>
    <lineage>
        <taxon>Bacteria</taxon>
        <taxon>Pseudomonadati</taxon>
        <taxon>Planctomycetota</taxon>
        <taxon>Planctomycetia</taxon>
        <taxon>Planctomycetales</taxon>
        <taxon>Planctomycetaceae</taxon>
        <taxon>Gimesia</taxon>
    </lineage>
</organism>
<accession>A0ABX5YG42</accession>
<dbReference type="Proteomes" id="UP000322887">
    <property type="component" value="Chromosome"/>
</dbReference>
<reference evidence="1 2" key="1">
    <citation type="submission" date="2019-08" db="EMBL/GenBank/DDBJ databases">
        <title>Deep-cultivation of Planctomycetes and their phenomic and genomic characterization uncovers novel biology.</title>
        <authorList>
            <person name="Wiegand S."/>
            <person name="Jogler M."/>
            <person name="Boedeker C."/>
            <person name="Pinto D."/>
            <person name="Vollmers J."/>
            <person name="Rivas-Marin E."/>
            <person name="Kohn T."/>
            <person name="Peeters S.H."/>
            <person name="Heuer A."/>
            <person name="Rast P."/>
            <person name="Oberbeckmann S."/>
            <person name="Bunk B."/>
            <person name="Jeske O."/>
            <person name="Meyerdierks A."/>
            <person name="Storesund J.E."/>
            <person name="Kallscheuer N."/>
            <person name="Luecker S."/>
            <person name="Lage O.M."/>
            <person name="Pohl T."/>
            <person name="Merkel B.J."/>
            <person name="Hornburger P."/>
            <person name="Mueller R.-W."/>
            <person name="Bruemmer F."/>
            <person name="Labrenz M."/>
            <person name="Spormann A.M."/>
            <person name="Op den Camp H."/>
            <person name="Overmann J."/>
            <person name="Amann R."/>
            <person name="Jetten M.S.M."/>
            <person name="Mascher T."/>
            <person name="Medema M.H."/>
            <person name="Devos D.P."/>
            <person name="Kaster A.-K."/>
            <person name="Ovreas L."/>
            <person name="Rohde M."/>
            <person name="Galperin M.Y."/>
            <person name="Jogler C."/>
        </authorList>
    </citation>
    <scope>NUCLEOTIDE SEQUENCE [LARGE SCALE GENOMIC DNA]</scope>
    <source>
        <strain evidence="1 2">DSM 8797</strain>
    </source>
</reference>
<evidence type="ECO:0000313" key="2">
    <source>
        <dbReference type="Proteomes" id="UP000322887"/>
    </source>
</evidence>
<evidence type="ECO:0000313" key="1">
    <source>
        <dbReference type="EMBL" id="QEG14687.1"/>
    </source>
</evidence>
<protein>
    <submittedName>
        <fullName evidence="1">Uncharacterized protein</fullName>
    </submittedName>
</protein>
<sequence>MLKNGNEKQSLKMLSKTEFDAVKYLNLFCASLHGNWSVLIYNKEHGYDSDVTKVPFGQKHLLQC</sequence>
<name>A0ABX5YG42_9PLAN</name>
<keyword evidence="2" id="KW-1185">Reference proteome</keyword>